<name>A0A2P5ASN2_PARAD</name>
<keyword evidence="3" id="KW-1185">Reference proteome</keyword>
<feature type="compositionally biased region" description="Polar residues" evidence="1">
    <location>
        <begin position="1"/>
        <end position="12"/>
    </location>
</feature>
<evidence type="ECO:0000256" key="1">
    <source>
        <dbReference type="SAM" id="MobiDB-lite"/>
    </source>
</evidence>
<proteinExistence type="predicted"/>
<organism evidence="2 3">
    <name type="scientific">Parasponia andersonii</name>
    <name type="common">Sponia andersonii</name>
    <dbReference type="NCBI Taxonomy" id="3476"/>
    <lineage>
        <taxon>Eukaryota</taxon>
        <taxon>Viridiplantae</taxon>
        <taxon>Streptophyta</taxon>
        <taxon>Embryophyta</taxon>
        <taxon>Tracheophyta</taxon>
        <taxon>Spermatophyta</taxon>
        <taxon>Magnoliopsida</taxon>
        <taxon>eudicotyledons</taxon>
        <taxon>Gunneridae</taxon>
        <taxon>Pentapetalae</taxon>
        <taxon>rosids</taxon>
        <taxon>fabids</taxon>
        <taxon>Rosales</taxon>
        <taxon>Cannabaceae</taxon>
        <taxon>Parasponia</taxon>
    </lineage>
</organism>
<protein>
    <submittedName>
        <fullName evidence="2">Uncharacterized protein</fullName>
    </submittedName>
</protein>
<feature type="region of interest" description="Disordered" evidence="1">
    <location>
        <begin position="208"/>
        <end position="235"/>
    </location>
</feature>
<dbReference type="AlphaFoldDB" id="A0A2P5ASN2"/>
<evidence type="ECO:0000313" key="3">
    <source>
        <dbReference type="Proteomes" id="UP000237105"/>
    </source>
</evidence>
<comment type="caution">
    <text evidence="2">The sequence shown here is derived from an EMBL/GenBank/DDBJ whole genome shotgun (WGS) entry which is preliminary data.</text>
</comment>
<gene>
    <name evidence="2" type="ORF">PanWU01x14_304300</name>
</gene>
<sequence>MSSSFYSTTATNGRKAPSAEDPFASGSIRPDIDPGPNPRPLTKYGASIEGNSSFETGNDEDDGKVHIVFLDGLSSSVACCSCEFHFVEPEGKVEELIGSDLSNCTVGAAENCERGLSNLVNTAVLYANQRSVSKPWVSEAPYAKNACIPDLNLLSIDSMKLEGDFLQAVLWWRKVLNQSQRSSITKPAFVLALYNTYLKLSDPWMVREAPSSKSTNNSMDISYDGPKSDCSKTGTDKVLEADHGNIW</sequence>
<feature type="compositionally biased region" description="Polar residues" evidence="1">
    <location>
        <begin position="211"/>
        <end position="220"/>
    </location>
</feature>
<accession>A0A2P5ASN2</accession>
<dbReference type="EMBL" id="JXTB01000463">
    <property type="protein sequence ID" value="PON39539.1"/>
    <property type="molecule type" value="Genomic_DNA"/>
</dbReference>
<feature type="compositionally biased region" description="Basic and acidic residues" evidence="1">
    <location>
        <begin position="226"/>
        <end position="235"/>
    </location>
</feature>
<feature type="region of interest" description="Disordered" evidence="1">
    <location>
        <begin position="1"/>
        <end position="59"/>
    </location>
</feature>
<reference evidence="3" key="1">
    <citation type="submission" date="2016-06" db="EMBL/GenBank/DDBJ databases">
        <title>Parallel loss of symbiosis genes in relatives of nitrogen-fixing non-legume Parasponia.</title>
        <authorList>
            <person name="Van Velzen R."/>
            <person name="Holmer R."/>
            <person name="Bu F."/>
            <person name="Rutten L."/>
            <person name="Van Zeijl A."/>
            <person name="Liu W."/>
            <person name="Santuari L."/>
            <person name="Cao Q."/>
            <person name="Sharma T."/>
            <person name="Shen D."/>
            <person name="Roswanjaya Y."/>
            <person name="Wardhani T."/>
            <person name="Kalhor M.S."/>
            <person name="Jansen J."/>
            <person name="Van den Hoogen J."/>
            <person name="Gungor B."/>
            <person name="Hartog M."/>
            <person name="Hontelez J."/>
            <person name="Verver J."/>
            <person name="Yang W.-C."/>
            <person name="Schijlen E."/>
            <person name="Repin R."/>
            <person name="Schilthuizen M."/>
            <person name="Schranz E."/>
            <person name="Heidstra R."/>
            <person name="Miyata K."/>
            <person name="Fedorova E."/>
            <person name="Kohlen W."/>
            <person name="Bisseling T."/>
            <person name="Smit S."/>
            <person name="Geurts R."/>
        </authorList>
    </citation>
    <scope>NUCLEOTIDE SEQUENCE [LARGE SCALE GENOMIC DNA]</scope>
    <source>
        <strain evidence="3">cv. WU1-14</strain>
    </source>
</reference>
<dbReference type="OrthoDB" id="411524at2759"/>
<evidence type="ECO:0000313" key="2">
    <source>
        <dbReference type="EMBL" id="PON39539.1"/>
    </source>
</evidence>
<dbReference type="Proteomes" id="UP000237105">
    <property type="component" value="Unassembled WGS sequence"/>
</dbReference>